<dbReference type="Pfam" id="PF02868">
    <property type="entry name" value="Peptidase_M4_C"/>
    <property type="match status" value="1"/>
</dbReference>
<keyword evidence="4" id="KW-0378">Hydrolase</keyword>
<evidence type="ECO:0000259" key="8">
    <source>
        <dbReference type="Pfam" id="PF01447"/>
    </source>
</evidence>
<feature type="domain" description="Peptidase M4" evidence="8">
    <location>
        <begin position="262"/>
        <end position="340"/>
    </location>
</feature>
<keyword evidence="5" id="KW-0862">Zinc</keyword>
<dbReference type="GO" id="GO:0004222">
    <property type="term" value="F:metalloendopeptidase activity"/>
    <property type="evidence" value="ECO:0007669"/>
    <property type="project" value="InterPro"/>
</dbReference>
<dbReference type="Gene3D" id="3.10.170.10">
    <property type="match status" value="1"/>
</dbReference>
<dbReference type="PRINTS" id="PR00730">
    <property type="entry name" value="THERMOLYSIN"/>
</dbReference>
<proteinExistence type="inferred from homology"/>
<reference evidence="10 11" key="1">
    <citation type="journal article" date="2016" name="Nat. Commun.">
        <title>Thousands of microbial genomes shed light on interconnected biogeochemical processes in an aquifer system.</title>
        <authorList>
            <person name="Anantharaman K."/>
            <person name="Brown C.T."/>
            <person name="Hug L.A."/>
            <person name="Sharon I."/>
            <person name="Castelle C.J."/>
            <person name="Probst A.J."/>
            <person name="Thomas B.C."/>
            <person name="Singh A."/>
            <person name="Wilkins M.J."/>
            <person name="Karaoz U."/>
            <person name="Brodie E.L."/>
            <person name="Williams K.H."/>
            <person name="Hubbard S.S."/>
            <person name="Banfield J.F."/>
        </authorList>
    </citation>
    <scope>NUCLEOTIDE SEQUENCE [LARGE SCALE GENOMIC DNA]</scope>
</reference>
<dbReference type="InterPro" id="IPR013856">
    <property type="entry name" value="Peptidase_M4_domain"/>
</dbReference>
<comment type="caution">
    <text evidence="10">The sequence shown here is derived from an EMBL/GenBank/DDBJ whole genome shotgun (WGS) entry which is preliminary data.</text>
</comment>
<dbReference type="CDD" id="cd09597">
    <property type="entry name" value="M4_TLP"/>
    <property type="match status" value="1"/>
</dbReference>
<accession>A0A1F7GBA1</accession>
<evidence type="ECO:0000256" key="7">
    <source>
        <dbReference type="PIRSR" id="PIRSR623612-1"/>
    </source>
</evidence>
<feature type="active site" description="Proton donor" evidence="7">
    <location>
        <position position="432"/>
    </location>
</feature>
<dbReference type="InterPro" id="IPR050728">
    <property type="entry name" value="Zinc_Metalloprotease_M4"/>
</dbReference>
<evidence type="ECO:0000256" key="3">
    <source>
        <dbReference type="ARBA" id="ARBA00022723"/>
    </source>
</evidence>
<dbReference type="InterPro" id="IPR001570">
    <property type="entry name" value="Peptidase_M4_C_domain"/>
</dbReference>
<sequence length="1025" mass="112526">MSADSSIVNIGGQAVSRITLNSLAPLLQTYDSPSTLLTILQTLENTTVPNQPENQPILPRDFSKSARLLRIVEEGKLKLHPNAAGTKNYIYQQNLNVNDTLYPVLGAVVRLDVKNNTQLTGMGATIVNFNDISTGDFKREDAEVKALALAQRTTKQNLVLCRENPDPMTIVNKSLLGVDTDPVSYLTHAVDICSTTEPIVFHKRYYVDTITGVIIHSENKIINAVDRRIFDCTDMMQTNICVRKRKEGEPPVGGEFDRAYDALGAMYTFWKDKFGRDGMDNAGRRMIADLNYEAVEIDENGVRHPFCPNASFSDISLDTIFCAGLATLDIVGHEIAHGLTHFTAKLLYENQSGAINESISDIFGHSIDREDWIIGEDYIQQGIRRMDAPERSIQAQPSKLFSPRFYCMPSQCLGNPAARPAGCDNLQNRYVHVNSGVLNYAYYLMVTGGSFNGCTVVGIGEDKAIAIIYRALTSYLQPTSNLKDTYNAVNKACEDLYGRDSYECKQATMSMQAVEIDQQQEGTQVASSCPNGARQPAQATCAGVVVPTPTGTEPTPTGIDDGARYCAPPQPGLLNNSKEKTAVNGWFGAHKYSDCKTHNGGLWRESLADCLITDSANGPSASDRTIINDPQNLYYKHLTPEDGLELIPANTIADILAKLRDPNQVAAAKQLLTQTVRQIVDADPQRAGVSSFDSLYLGLENGRDGNPVRSASLMVHPIVERIISDKITIDERVKKLYQPYVEAFIGKSVALSDVKELYVAALNKCGGGAINGDQSGKGLLKDFGDYVGVVQFWSDAQEGVFSEFKDCNIHLVKKIACAVVPTATPGNPTATPGGPTATPGGPTPATGQLNLKIFLKLQGIYRKPASPRDRMNIKIGLLNETMRRPEYKQVEFTSDNEAVWEGNTTFNLPDGNYFLYVKGPNHLQKKVGDRIPHETYPGTYQTHGRRISLSKGDTTLDLSDIYQPACDIKGPSGEQDGICNSYDITKVRSMYGSHSELCDLNRDGTCNTQDHALQIETLQIRFDQE</sequence>
<dbReference type="PANTHER" id="PTHR33794">
    <property type="entry name" value="BACILLOLYSIN"/>
    <property type="match status" value="1"/>
</dbReference>
<keyword evidence="6" id="KW-0482">Metalloprotease</keyword>
<evidence type="ECO:0000256" key="6">
    <source>
        <dbReference type="ARBA" id="ARBA00023049"/>
    </source>
</evidence>
<evidence type="ECO:0000256" key="2">
    <source>
        <dbReference type="ARBA" id="ARBA00022670"/>
    </source>
</evidence>
<dbReference type="GO" id="GO:0006508">
    <property type="term" value="P:proteolysis"/>
    <property type="evidence" value="ECO:0007669"/>
    <property type="project" value="UniProtKB-KW"/>
</dbReference>
<organism evidence="10 11">
    <name type="scientific">Candidatus Roizmanbacteria bacterium RIFCSPHIGHO2_01_FULL_39_12b</name>
    <dbReference type="NCBI Taxonomy" id="1802030"/>
    <lineage>
        <taxon>Bacteria</taxon>
        <taxon>Candidatus Roizmaniibacteriota</taxon>
    </lineage>
</organism>
<feature type="active site" evidence="7">
    <location>
        <position position="334"/>
    </location>
</feature>
<comment type="similarity">
    <text evidence="1">Belongs to the peptidase M4 family.</text>
</comment>
<dbReference type="PANTHER" id="PTHR33794:SF1">
    <property type="entry name" value="BACILLOLYSIN"/>
    <property type="match status" value="1"/>
</dbReference>
<dbReference type="InterPro" id="IPR027268">
    <property type="entry name" value="Peptidase_M4/M1_CTD_sf"/>
</dbReference>
<dbReference type="InterPro" id="IPR023612">
    <property type="entry name" value="Peptidase_M4"/>
</dbReference>
<dbReference type="EMBL" id="MFZF01000023">
    <property type="protein sequence ID" value="OGK15882.1"/>
    <property type="molecule type" value="Genomic_DNA"/>
</dbReference>
<dbReference type="AlphaFoldDB" id="A0A1F7GBA1"/>
<evidence type="ECO:0000313" key="11">
    <source>
        <dbReference type="Proteomes" id="UP000178372"/>
    </source>
</evidence>
<keyword evidence="2" id="KW-0645">Protease</keyword>
<dbReference type="Pfam" id="PF01447">
    <property type="entry name" value="Peptidase_M4"/>
    <property type="match status" value="1"/>
</dbReference>
<dbReference type="Gene3D" id="1.10.390.10">
    <property type="entry name" value="Neutral Protease Domain 2"/>
    <property type="match status" value="1"/>
</dbReference>
<evidence type="ECO:0008006" key="12">
    <source>
        <dbReference type="Google" id="ProtNLM"/>
    </source>
</evidence>
<protein>
    <recommendedName>
        <fullName evidence="12">Peptidase M4 domain-containing protein</fullName>
    </recommendedName>
</protein>
<name>A0A1F7GBA1_9BACT</name>
<evidence type="ECO:0000256" key="5">
    <source>
        <dbReference type="ARBA" id="ARBA00022833"/>
    </source>
</evidence>
<evidence type="ECO:0000313" key="10">
    <source>
        <dbReference type="EMBL" id="OGK15882.1"/>
    </source>
</evidence>
<evidence type="ECO:0000256" key="4">
    <source>
        <dbReference type="ARBA" id="ARBA00022801"/>
    </source>
</evidence>
<keyword evidence="3" id="KW-0479">Metal-binding</keyword>
<dbReference type="Proteomes" id="UP000178372">
    <property type="component" value="Unassembled WGS sequence"/>
</dbReference>
<dbReference type="SUPFAM" id="SSF55486">
    <property type="entry name" value="Metalloproteases ('zincins'), catalytic domain"/>
    <property type="match status" value="1"/>
</dbReference>
<evidence type="ECO:0000259" key="9">
    <source>
        <dbReference type="Pfam" id="PF02868"/>
    </source>
</evidence>
<gene>
    <name evidence="10" type="ORF">A2690_04475</name>
</gene>
<dbReference type="GO" id="GO:0046872">
    <property type="term" value="F:metal ion binding"/>
    <property type="evidence" value="ECO:0007669"/>
    <property type="project" value="UniProtKB-KW"/>
</dbReference>
<evidence type="ECO:0000256" key="1">
    <source>
        <dbReference type="ARBA" id="ARBA00009388"/>
    </source>
</evidence>
<feature type="domain" description="Peptidase M4 C-terminal" evidence="9">
    <location>
        <begin position="344"/>
        <end position="516"/>
    </location>
</feature>